<gene>
    <name evidence="1" type="ORF">CQA58_07625</name>
</gene>
<proteinExistence type="predicted"/>
<organism evidence="1 2">
    <name type="scientific">Helicobacter brantae</name>
    <dbReference type="NCBI Taxonomy" id="375927"/>
    <lineage>
        <taxon>Bacteria</taxon>
        <taxon>Pseudomonadati</taxon>
        <taxon>Campylobacterota</taxon>
        <taxon>Epsilonproteobacteria</taxon>
        <taxon>Campylobacterales</taxon>
        <taxon>Helicobacteraceae</taxon>
        <taxon>Helicobacter</taxon>
    </lineage>
</organism>
<reference evidence="1 2" key="1">
    <citation type="submission" date="2018-04" db="EMBL/GenBank/DDBJ databases">
        <title>Novel Campyloabacter and Helicobacter Species and Strains.</title>
        <authorList>
            <person name="Mannion A.J."/>
            <person name="Shen Z."/>
            <person name="Fox J.G."/>
        </authorList>
    </citation>
    <scope>NUCLEOTIDE SEQUENCE [LARGE SCALE GENOMIC DNA]</scope>
    <source>
        <strain evidence="1 2">MIT 04-9366</strain>
    </source>
</reference>
<protein>
    <submittedName>
        <fullName evidence="1">Uncharacterized protein</fullName>
    </submittedName>
</protein>
<evidence type="ECO:0000313" key="1">
    <source>
        <dbReference type="EMBL" id="RDU69138.1"/>
    </source>
</evidence>
<dbReference type="AlphaFoldDB" id="A0A3D8IV62"/>
<accession>A0A3D8IV62</accession>
<dbReference type="Proteomes" id="UP000257045">
    <property type="component" value="Unassembled WGS sequence"/>
</dbReference>
<name>A0A3D8IV62_9HELI</name>
<sequence length="60" mass="7057">MNHFINSAWDDKYIYLTSNKKSFEKLRLAVCNLSQSYLAYCKGSECSNKESLHKTMQKIF</sequence>
<dbReference type="RefSeq" id="WP_115570120.1">
    <property type="nucleotide sequence ID" value="NZ_NXLV01000019.1"/>
</dbReference>
<evidence type="ECO:0000313" key="2">
    <source>
        <dbReference type="Proteomes" id="UP000257045"/>
    </source>
</evidence>
<keyword evidence="2" id="KW-1185">Reference proteome</keyword>
<comment type="caution">
    <text evidence="1">The sequence shown here is derived from an EMBL/GenBank/DDBJ whole genome shotgun (WGS) entry which is preliminary data.</text>
</comment>
<dbReference type="EMBL" id="NXLV01000019">
    <property type="protein sequence ID" value="RDU69138.1"/>
    <property type="molecule type" value="Genomic_DNA"/>
</dbReference>